<keyword evidence="2" id="KW-0808">Transferase</keyword>
<keyword evidence="3" id="KW-1185">Reference proteome</keyword>
<dbReference type="InterPro" id="IPR006342">
    <property type="entry name" value="FkbM_mtfrase"/>
</dbReference>
<dbReference type="EMBL" id="BPFH01000005">
    <property type="protein sequence ID" value="GIT96252.1"/>
    <property type="molecule type" value="Genomic_DNA"/>
</dbReference>
<dbReference type="Pfam" id="PF05050">
    <property type="entry name" value="Methyltransf_21"/>
    <property type="match status" value="1"/>
</dbReference>
<accession>A0ABQ4NQ95</accession>
<keyword evidence="2" id="KW-0489">Methyltransferase</keyword>
<dbReference type="InterPro" id="IPR053188">
    <property type="entry name" value="FkbM_Methyltransferase"/>
</dbReference>
<proteinExistence type="predicted"/>
<reference evidence="2 3" key="1">
    <citation type="submission" date="2021-05" db="EMBL/GenBank/DDBJ databases">
        <title>Bacteria Genome sequencing.</title>
        <authorList>
            <person name="Takabe Y."/>
            <person name="Nakajima Y."/>
            <person name="Suzuki S."/>
            <person name="Shiozaki T."/>
        </authorList>
    </citation>
    <scope>NUCLEOTIDE SEQUENCE [LARGE SCALE GENOMIC DNA]</scope>
    <source>
        <strain evidence="2 3">AI_62</strain>
    </source>
</reference>
<organism evidence="2 3">
    <name type="scientific">Jannaschia pagri</name>
    <dbReference type="NCBI Taxonomy" id="2829797"/>
    <lineage>
        <taxon>Bacteria</taxon>
        <taxon>Pseudomonadati</taxon>
        <taxon>Pseudomonadota</taxon>
        <taxon>Alphaproteobacteria</taxon>
        <taxon>Rhodobacterales</taxon>
        <taxon>Roseobacteraceae</taxon>
        <taxon>Jannaschia</taxon>
    </lineage>
</organism>
<dbReference type="NCBIfam" id="TIGR01444">
    <property type="entry name" value="fkbM_fam"/>
    <property type="match status" value="1"/>
</dbReference>
<sequence>MRLHRHHLLRLQSLRGMTIVHVGAHEGQEAATYQAFGAGHVVFVEADPDRLPRLKAHVDKVATGDRPKLTELLRLPRTKFTVLGALVGDTDGAQVPFYRFSNEGASSSIFRKAQLEEDRFPTVSETGETLSLPMQRLDTLLKTAGIAPETVDCLTLDVQGAELLCLRGAPETLRSAKVLEVEVANSGWYAGGVLVEELEPWLQERGFSRTTMLRKKWVFQDVIFRRSKG</sequence>
<gene>
    <name evidence="2" type="ORF">JANAI62_28750</name>
</gene>
<dbReference type="PANTHER" id="PTHR36973">
    <property type="entry name" value="SLL1456 PROTEIN-RELATED"/>
    <property type="match status" value="1"/>
</dbReference>
<dbReference type="GO" id="GO:0032259">
    <property type="term" value="P:methylation"/>
    <property type="evidence" value="ECO:0007669"/>
    <property type="project" value="UniProtKB-KW"/>
</dbReference>
<dbReference type="GO" id="GO:0008168">
    <property type="term" value="F:methyltransferase activity"/>
    <property type="evidence" value="ECO:0007669"/>
    <property type="project" value="UniProtKB-KW"/>
</dbReference>
<evidence type="ECO:0000313" key="3">
    <source>
        <dbReference type="Proteomes" id="UP000786693"/>
    </source>
</evidence>
<dbReference type="RefSeq" id="WP_220749749.1">
    <property type="nucleotide sequence ID" value="NZ_BPFH01000005.1"/>
</dbReference>
<evidence type="ECO:0000259" key="1">
    <source>
        <dbReference type="Pfam" id="PF05050"/>
    </source>
</evidence>
<dbReference type="SUPFAM" id="SSF53335">
    <property type="entry name" value="S-adenosyl-L-methionine-dependent methyltransferases"/>
    <property type="match status" value="1"/>
</dbReference>
<dbReference type="Gene3D" id="3.40.50.150">
    <property type="entry name" value="Vaccinia Virus protein VP39"/>
    <property type="match status" value="1"/>
</dbReference>
<protein>
    <submittedName>
        <fullName evidence="2">Methyltransferase</fullName>
    </submittedName>
</protein>
<dbReference type="PANTHER" id="PTHR36973:SF4">
    <property type="entry name" value="NODULATION PROTEIN"/>
    <property type="match status" value="1"/>
</dbReference>
<feature type="domain" description="Methyltransferase FkbM" evidence="1">
    <location>
        <begin position="21"/>
        <end position="208"/>
    </location>
</feature>
<name>A0ABQ4NQ95_9RHOB</name>
<dbReference type="Proteomes" id="UP000786693">
    <property type="component" value="Unassembled WGS sequence"/>
</dbReference>
<evidence type="ECO:0000313" key="2">
    <source>
        <dbReference type="EMBL" id="GIT96252.1"/>
    </source>
</evidence>
<dbReference type="InterPro" id="IPR029063">
    <property type="entry name" value="SAM-dependent_MTases_sf"/>
</dbReference>
<comment type="caution">
    <text evidence="2">The sequence shown here is derived from an EMBL/GenBank/DDBJ whole genome shotgun (WGS) entry which is preliminary data.</text>
</comment>